<protein>
    <submittedName>
        <fullName evidence="1">Uncharacterized protein</fullName>
    </submittedName>
</protein>
<dbReference type="Proteomes" id="UP000029267">
    <property type="component" value="Unassembled WGS sequence"/>
</dbReference>
<evidence type="ECO:0000313" key="2">
    <source>
        <dbReference type="Proteomes" id="UP000029267"/>
    </source>
</evidence>
<proteinExistence type="predicted"/>
<organism evidence="1 2">
    <name type="scientific">Geobacillus icigianus</name>
    <dbReference type="NCBI Taxonomy" id="1430331"/>
    <lineage>
        <taxon>Bacteria</taxon>
        <taxon>Bacillati</taxon>
        <taxon>Bacillota</taxon>
        <taxon>Bacilli</taxon>
        <taxon>Bacillales</taxon>
        <taxon>Anoxybacillaceae</taxon>
        <taxon>Geobacillus</taxon>
    </lineage>
</organism>
<accession>A0ABU6BDQ2</accession>
<reference evidence="1 2" key="1">
    <citation type="journal article" date="2014" name="Genome Announc.">
        <title>Draft Genome Sequence of Geobacillus icigianus Strain G1w1T Isolated from Hot Springs in the Valley of Geysers, Kamchatka (Russian Federation).</title>
        <authorList>
            <person name="Bryanskaya A.V."/>
            <person name="Rozanov A.S."/>
            <person name="Logacheva M.D."/>
            <person name="Kotenko A.V."/>
            <person name="Peltek S.E."/>
        </authorList>
    </citation>
    <scope>NUCLEOTIDE SEQUENCE [LARGE SCALE GENOMIC DNA]</scope>
    <source>
        <strain evidence="1 2">G1w1</strain>
    </source>
</reference>
<gene>
    <name evidence="1" type="ORF">EP10_000911</name>
</gene>
<sequence>MFVPKSQVHLSPEFDSFEVILGSWVMSPRVKERSPSHGS</sequence>
<evidence type="ECO:0000313" key="1">
    <source>
        <dbReference type="EMBL" id="MEB3750072.1"/>
    </source>
</evidence>
<comment type="caution">
    <text evidence="1">The sequence shown here is derived from an EMBL/GenBank/DDBJ whole genome shotgun (WGS) entry which is preliminary data.</text>
</comment>
<keyword evidence="2" id="KW-1185">Reference proteome</keyword>
<name>A0ABU6BDQ2_9BACL</name>
<dbReference type="EMBL" id="JPYA02000001">
    <property type="protein sequence ID" value="MEB3750072.1"/>
    <property type="molecule type" value="Genomic_DNA"/>
</dbReference>